<dbReference type="InterPro" id="IPR011705">
    <property type="entry name" value="BACK"/>
</dbReference>
<dbReference type="PROSITE" id="PS51886">
    <property type="entry name" value="TLDC"/>
    <property type="match status" value="1"/>
</dbReference>
<gene>
    <name evidence="2" type="ORF">C2G38_2148830</name>
</gene>
<evidence type="ECO:0000259" key="1">
    <source>
        <dbReference type="PROSITE" id="PS51886"/>
    </source>
</evidence>
<comment type="caution">
    <text evidence="2">The sequence shown here is derived from an EMBL/GenBank/DDBJ whole genome shotgun (WGS) entry which is preliminary data.</text>
</comment>
<evidence type="ECO:0000313" key="3">
    <source>
        <dbReference type="Proteomes" id="UP000266673"/>
    </source>
</evidence>
<protein>
    <recommendedName>
        <fullName evidence="1">TLDc domain-containing protein</fullName>
    </recommendedName>
</protein>
<dbReference type="Pfam" id="PF07707">
    <property type="entry name" value="BACK"/>
    <property type="match status" value="1"/>
</dbReference>
<reference evidence="2 3" key="1">
    <citation type="submission" date="2018-06" db="EMBL/GenBank/DDBJ databases">
        <title>Comparative genomics reveals the genomic features of Rhizophagus irregularis, R. cerebriforme, R. diaphanum and Gigaspora rosea, and their symbiotic lifestyle signature.</title>
        <authorList>
            <person name="Morin E."/>
            <person name="San Clemente H."/>
            <person name="Chen E.C.H."/>
            <person name="De La Providencia I."/>
            <person name="Hainaut M."/>
            <person name="Kuo A."/>
            <person name="Kohler A."/>
            <person name="Murat C."/>
            <person name="Tang N."/>
            <person name="Roy S."/>
            <person name="Loubradou J."/>
            <person name="Henrissat B."/>
            <person name="Grigoriev I.V."/>
            <person name="Corradi N."/>
            <person name="Roux C."/>
            <person name="Martin F.M."/>
        </authorList>
    </citation>
    <scope>NUCLEOTIDE SEQUENCE [LARGE SCALE GENOMIC DNA]</scope>
    <source>
        <strain evidence="2 3">DAOM 194757</strain>
    </source>
</reference>
<dbReference type="Pfam" id="PF07534">
    <property type="entry name" value="TLD"/>
    <property type="match status" value="1"/>
</dbReference>
<organism evidence="2 3">
    <name type="scientific">Gigaspora rosea</name>
    <dbReference type="NCBI Taxonomy" id="44941"/>
    <lineage>
        <taxon>Eukaryota</taxon>
        <taxon>Fungi</taxon>
        <taxon>Fungi incertae sedis</taxon>
        <taxon>Mucoromycota</taxon>
        <taxon>Glomeromycotina</taxon>
        <taxon>Glomeromycetes</taxon>
        <taxon>Diversisporales</taxon>
        <taxon>Gigasporaceae</taxon>
        <taxon>Gigaspora</taxon>
    </lineage>
</organism>
<dbReference type="OrthoDB" id="5430411at2759"/>
<name>A0A397UBW3_9GLOM</name>
<sequence>MIVAYKFLLEELAKYLETYLLKNRISWLHQHFGYIYQETLQNNKLQKLREWCNNTIAKYPNLIFDSDDFKSLQENALSWIIKQDNLAVEELKVWNYVIKWGIAQNSELPSNPKNWTQENFKALKFSIKNCLPFIRYFKISNDGIDKYVGPYKQIFEQQLWNNITNRELEPYHIDSKPTEPISTIVDKKHIAKIASWIDNKVVTYDITKNPYEFKLLLRGNNDGFTPDSFWKLCDQQENTVVIMKVKGTNEILGGYNPLKWDKNHNGQMRCNKSFIFSLNKYFVDESVLSRVKIPEHALYVHSTYGPTFVDLGMYSNFNHAKQCFYQRRSYRKSIINITSKNFSVDEYEVFKVIRKAKRF</sequence>
<keyword evidence="3" id="KW-1185">Reference proteome</keyword>
<dbReference type="AlphaFoldDB" id="A0A397UBW3"/>
<feature type="domain" description="TLDc" evidence="1">
    <location>
        <begin position="183"/>
        <end position="353"/>
    </location>
</feature>
<dbReference type="Proteomes" id="UP000266673">
    <property type="component" value="Unassembled WGS sequence"/>
</dbReference>
<evidence type="ECO:0000313" key="2">
    <source>
        <dbReference type="EMBL" id="RIB04843.1"/>
    </source>
</evidence>
<dbReference type="Gene3D" id="1.25.40.420">
    <property type="match status" value="1"/>
</dbReference>
<accession>A0A397UBW3</accession>
<dbReference type="EMBL" id="QKWP01002100">
    <property type="protein sequence ID" value="RIB04843.1"/>
    <property type="molecule type" value="Genomic_DNA"/>
</dbReference>
<dbReference type="InterPro" id="IPR006571">
    <property type="entry name" value="TLDc_dom"/>
</dbReference>
<proteinExistence type="predicted"/>